<dbReference type="InterPro" id="IPR016047">
    <property type="entry name" value="M23ase_b-sheet_dom"/>
</dbReference>
<dbReference type="CDD" id="cd12797">
    <property type="entry name" value="M23_peptidase"/>
    <property type="match status" value="1"/>
</dbReference>
<accession>A0A2Z4Y1L0</accession>
<gene>
    <name evidence="2" type="ORF">BRCON_0314</name>
</gene>
<dbReference type="Gene3D" id="2.70.70.10">
    <property type="entry name" value="Glucose Permease (Domain IIA)"/>
    <property type="match status" value="1"/>
</dbReference>
<dbReference type="Proteomes" id="UP000262583">
    <property type="component" value="Chromosome"/>
</dbReference>
<sequence length="294" mass="31918">MSGGLNHRIFIVLGLLVLLTEFGPAASQKSLAPQVLGIRVVGTASFQDRKTALIYDENSQTEAFFRVGDLLYGYRILDIAPTLIVLEKGGIRYDMAFQPMPLAPPSVAPPSPSPRIEPNIYTQPAIARAAPNLYVPPSAATQWDRWAAPPAAPSTAIATELGGRFAFPLQRYKRVSSPFGYRRHPIRGGVRMHKGIDLASWTGTKIFAADSGTVIHSGWLGGYGYCVMVDHHNGYVTVYGHCSRLLVDVGDNVRRGDYIAQVGSTGASTGPHLHFEVRRNGVPIDPAPFLRKGL</sequence>
<proteinExistence type="predicted"/>
<dbReference type="AlphaFoldDB" id="A0A2Z4Y1L0"/>
<dbReference type="InterPro" id="IPR050570">
    <property type="entry name" value="Cell_wall_metabolism_enzyme"/>
</dbReference>
<dbReference type="PANTHER" id="PTHR21666">
    <property type="entry name" value="PEPTIDASE-RELATED"/>
    <property type="match status" value="1"/>
</dbReference>
<feature type="domain" description="M23ase beta-sheet core" evidence="1">
    <location>
        <begin position="191"/>
        <end position="286"/>
    </location>
</feature>
<dbReference type="InterPro" id="IPR011055">
    <property type="entry name" value="Dup_hybrid_motif"/>
</dbReference>
<dbReference type="SUPFAM" id="SSF51261">
    <property type="entry name" value="Duplicated hybrid motif"/>
    <property type="match status" value="1"/>
</dbReference>
<name>A0A2Z4Y1L0_SUMC1</name>
<dbReference type="PANTHER" id="PTHR21666:SF270">
    <property type="entry name" value="MUREIN HYDROLASE ACTIVATOR ENVC"/>
    <property type="match status" value="1"/>
</dbReference>
<dbReference type="KEGG" id="schv:BRCON_0314"/>
<dbReference type="FunFam" id="2.70.70.10:FF:000006">
    <property type="entry name" value="M23 family peptidase"/>
    <property type="match status" value="1"/>
</dbReference>
<protein>
    <recommendedName>
        <fullName evidence="1">M23ase beta-sheet core domain-containing protein</fullName>
    </recommendedName>
</protein>
<evidence type="ECO:0000259" key="1">
    <source>
        <dbReference type="Pfam" id="PF01551"/>
    </source>
</evidence>
<evidence type="ECO:0000313" key="2">
    <source>
        <dbReference type="EMBL" id="AXA35091.1"/>
    </source>
</evidence>
<organism evidence="2 3">
    <name type="scientific">Sumerlaea chitinivorans</name>
    <dbReference type="NCBI Taxonomy" id="2250252"/>
    <lineage>
        <taxon>Bacteria</taxon>
        <taxon>Candidatus Sumerlaeota</taxon>
        <taxon>Candidatus Sumerlaeia</taxon>
        <taxon>Candidatus Sumerlaeales</taxon>
        <taxon>Candidatus Sumerlaeaceae</taxon>
        <taxon>Candidatus Sumerlaea</taxon>
    </lineage>
</organism>
<dbReference type="Pfam" id="PF01551">
    <property type="entry name" value="Peptidase_M23"/>
    <property type="match status" value="1"/>
</dbReference>
<dbReference type="GO" id="GO:0004222">
    <property type="term" value="F:metalloendopeptidase activity"/>
    <property type="evidence" value="ECO:0007669"/>
    <property type="project" value="TreeGrafter"/>
</dbReference>
<evidence type="ECO:0000313" key="3">
    <source>
        <dbReference type="Proteomes" id="UP000262583"/>
    </source>
</evidence>
<reference evidence="2 3" key="1">
    <citation type="submission" date="2018-05" db="EMBL/GenBank/DDBJ databases">
        <title>A metagenomic window into the 2 km-deep terrestrial subsurface aquifer revealed taxonomically and functionally diverse microbial community comprising novel uncultured bacterial lineages.</title>
        <authorList>
            <person name="Kadnikov V.V."/>
            <person name="Mardanov A.V."/>
            <person name="Beletsky A.V."/>
            <person name="Banks D."/>
            <person name="Pimenov N.V."/>
            <person name="Frank Y.A."/>
            <person name="Karnachuk O.V."/>
            <person name="Ravin N.V."/>
        </authorList>
    </citation>
    <scope>NUCLEOTIDE SEQUENCE [LARGE SCALE GENOMIC DNA]</scope>
    <source>
        <strain evidence="2">BY</strain>
    </source>
</reference>
<dbReference type="EMBL" id="CP030759">
    <property type="protein sequence ID" value="AXA35091.1"/>
    <property type="molecule type" value="Genomic_DNA"/>
</dbReference>